<dbReference type="Gene3D" id="3.40.50.2300">
    <property type="match status" value="2"/>
</dbReference>
<sequence length="373" mass="42768">MNVKVVLTLILLSITSYKVCAINVTYIADTNRYTPFWQNVHDIAHAAAQDLDINLTFIQGKGHRLLQDKIIEKIVNAENKPDLLIFMAHQRSAFKNFTLLEQAKIPFVTLSNFSYNDNSIHQEKIAYPQEEFKYWLGEHYDNHFQGAYLLMDYLISRSKQSKPKNTLIKALSINGDFASQSLEKSAGLTHKINSDEQTIIVQDIVAQWDYAKAKSHFKSLYQRHKGIDIVLAASDHMAVAAIEGAKELGLKPNKDIFIGGFDWERRAFREIKQEQLTASAGGHIFSAAWLLVKVYDHFHNKVVFHPGVQSPSTEFSLININNLNSMEEITYQNNFSHLNFYCFSRTFTQQKDYNFSINDLIVQLSKQSNHSCH</sequence>
<feature type="domain" description="Periplasmic binding protein" evidence="5">
    <location>
        <begin position="34"/>
        <end position="294"/>
    </location>
</feature>
<dbReference type="OrthoDB" id="245475at2"/>
<dbReference type="Proteomes" id="UP000315303">
    <property type="component" value="Unassembled WGS sequence"/>
</dbReference>
<accession>A0A502KVC7</accession>
<evidence type="ECO:0000313" key="6">
    <source>
        <dbReference type="EMBL" id="TPH12207.1"/>
    </source>
</evidence>
<evidence type="ECO:0000256" key="4">
    <source>
        <dbReference type="SAM" id="SignalP"/>
    </source>
</evidence>
<dbReference type="EMBL" id="SAWY01000041">
    <property type="protein sequence ID" value="TPH12207.1"/>
    <property type="molecule type" value="Genomic_DNA"/>
</dbReference>
<dbReference type="InterPro" id="IPR025997">
    <property type="entry name" value="SBP_2_dom"/>
</dbReference>
<name>A0A502KVC7_9GAMM</name>
<comment type="similarity">
    <text evidence="2">Belongs to the bacterial solute-binding protein 2 family.</text>
</comment>
<organism evidence="6 7">
    <name type="scientific">Litorilituus lipolyticus</name>
    <dbReference type="NCBI Taxonomy" id="2491017"/>
    <lineage>
        <taxon>Bacteria</taxon>
        <taxon>Pseudomonadati</taxon>
        <taxon>Pseudomonadota</taxon>
        <taxon>Gammaproteobacteria</taxon>
        <taxon>Alteromonadales</taxon>
        <taxon>Colwelliaceae</taxon>
        <taxon>Litorilituus</taxon>
    </lineage>
</organism>
<comment type="caution">
    <text evidence="6">The sequence shown here is derived from an EMBL/GenBank/DDBJ whole genome shotgun (WGS) entry which is preliminary data.</text>
</comment>
<dbReference type="CDD" id="cd06324">
    <property type="entry name" value="PBP1_ABC_sugar_binding-like"/>
    <property type="match status" value="1"/>
</dbReference>
<gene>
    <name evidence="6" type="ORF">EPA86_17850</name>
</gene>
<keyword evidence="3 4" id="KW-0732">Signal</keyword>
<evidence type="ECO:0000313" key="7">
    <source>
        <dbReference type="Proteomes" id="UP000315303"/>
    </source>
</evidence>
<comment type="subcellular location">
    <subcellularLocation>
        <location evidence="1">Cell envelope</location>
    </subcellularLocation>
</comment>
<reference evidence="6 7" key="1">
    <citation type="submission" date="2019-01" db="EMBL/GenBank/DDBJ databases">
        <title>Litorilituus lipolytica sp. nov., isolated from intertidal sand of the Yellow Sea in China.</title>
        <authorList>
            <person name="Liu A."/>
        </authorList>
    </citation>
    <scope>NUCLEOTIDE SEQUENCE [LARGE SCALE GENOMIC DNA]</scope>
    <source>
        <strain evidence="6 7">RZ04</strain>
    </source>
</reference>
<evidence type="ECO:0000259" key="5">
    <source>
        <dbReference type="Pfam" id="PF13407"/>
    </source>
</evidence>
<dbReference type="GO" id="GO:0030246">
    <property type="term" value="F:carbohydrate binding"/>
    <property type="evidence" value="ECO:0007669"/>
    <property type="project" value="UniProtKB-ARBA"/>
</dbReference>
<dbReference type="AlphaFoldDB" id="A0A502KVC7"/>
<dbReference type="PANTHER" id="PTHR46847">
    <property type="entry name" value="D-ALLOSE-BINDING PERIPLASMIC PROTEIN-RELATED"/>
    <property type="match status" value="1"/>
</dbReference>
<dbReference type="InterPro" id="IPR028082">
    <property type="entry name" value="Peripla_BP_I"/>
</dbReference>
<evidence type="ECO:0000256" key="1">
    <source>
        <dbReference type="ARBA" id="ARBA00004196"/>
    </source>
</evidence>
<protein>
    <recommendedName>
        <fullName evidence="5">Periplasmic binding protein domain-containing protein</fullName>
    </recommendedName>
</protein>
<evidence type="ECO:0000256" key="2">
    <source>
        <dbReference type="ARBA" id="ARBA00007639"/>
    </source>
</evidence>
<evidence type="ECO:0000256" key="3">
    <source>
        <dbReference type="ARBA" id="ARBA00022729"/>
    </source>
</evidence>
<keyword evidence="7" id="KW-1185">Reference proteome</keyword>
<dbReference type="SUPFAM" id="SSF53822">
    <property type="entry name" value="Periplasmic binding protein-like I"/>
    <property type="match status" value="1"/>
</dbReference>
<feature type="chain" id="PRO_5021320733" description="Periplasmic binding protein domain-containing protein" evidence="4">
    <location>
        <begin position="22"/>
        <end position="373"/>
    </location>
</feature>
<dbReference type="Pfam" id="PF13407">
    <property type="entry name" value="Peripla_BP_4"/>
    <property type="match status" value="1"/>
</dbReference>
<proteinExistence type="inferred from homology"/>
<dbReference type="PANTHER" id="PTHR46847:SF2">
    <property type="entry name" value="ABC TRANSPORTER SUGAR-BINDING PROTEIN"/>
    <property type="match status" value="1"/>
</dbReference>
<dbReference type="GO" id="GO:0055085">
    <property type="term" value="P:transmembrane transport"/>
    <property type="evidence" value="ECO:0007669"/>
    <property type="project" value="UniProtKB-ARBA"/>
</dbReference>
<dbReference type="RefSeq" id="WP_140605737.1">
    <property type="nucleotide sequence ID" value="NZ_SAWY01000041.1"/>
</dbReference>
<dbReference type="GO" id="GO:0030313">
    <property type="term" value="C:cell envelope"/>
    <property type="evidence" value="ECO:0007669"/>
    <property type="project" value="UniProtKB-SubCell"/>
</dbReference>
<feature type="signal peptide" evidence="4">
    <location>
        <begin position="1"/>
        <end position="21"/>
    </location>
</feature>